<dbReference type="SUPFAM" id="SSF51445">
    <property type="entry name" value="(Trans)glycosidases"/>
    <property type="match status" value="1"/>
</dbReference>
<name>A0ABZ2YQ14_9BACT</name>
<dbReference type="EMBL" id="CP149822">
    <property type="protein sequence ID" value="WZN41835.1"/>
    <property type="molecule type" value="Genomic_DNA"/>
</dbReference>
<reference evidence="11" key="1">
    <citation type="submission" date="2024-03" db="EMBL/GenBank/DDBJ databases">
        <title>Chitinophaga horti sp. nov., isolated from garden soil.</title>
        <authorList>
            <person name="Lee D.S."/>
            <person name="Han D.M."/>
            <person name="Baek J.H."/>
            <person name="Choi D.G."/>
            <person name="Jeon J.H."/>
            <person name="Jeon C.O."/>
        </authorList>
    </citation>
    <scope>NUCLEOTIDE SEQUENCE [LARGE SCALE GENOMIC DNA]</scope>
    <source>
        <strain evidence="11">GPA1</strain>
    </source>
</reference>
<dbReference type="InterPro" id="IPR019563">
    <property type="entry name" value="GH97_catalytic"/>
</dbReference>
<dbReference type="InterPro" id="IPR017853">
    <property type="entry name" value="GH"/>
</dbReference>
<organism evidence="10 11">
    <name type="scientific">Chitinophaga pollutisoli</name>
    <dbReference type="NCBI Taxonomy" id="3133966"/>
    <lineage>
        <taxon>Bacteria</taxon>
        <taxon>Pseudomonadati</taxon>
        <taxon>Bacteroidota</taxon>
        <taxon>Chitinophagia</taxon>
        <taxon>Chitinophagales</taxon>
        <taxon>Chitinophagaceae</taxon>
        <taxon>Chitinophaga</taxon>
    </lineage>
</organism>
<keyword evidence="4" id="KW-0106">Calcium</keyword>
<comment type="subunit">
    <text evidence="2">Monomer.</text>
</comment>
<dbReference type="Gene3D" id="3.20.20.70">
    <property type="entry name" value="Aldolase class I"/>
    <property type="match status" value="1"/>
</dbReference>
<evidence type="ECO:0000259" key="8">
    <source>
        <dbReference type="Pfam" id="PF14508"/>
    </source>
</evidence>
<dbReference type="PANTHER" id="PTHR35803">
    <property type="entry name" value="GLUCAN 1,4-ALPHA-GLUCOSIDASE SUSB-RELATED"/>
    <property type="match status" value="1"/>
</dbReference>
<evidence type="ECO:0000256" key="2">
    <source>
        <dbReference type="ARBA" id="ARBA00011245"/>
    </source>
</evidence>
<gene>
    <name evidence="10" type="ORF">WJU16_02140</name>
</gene>
<evidence type="ECO:0000313" key="10">
    <source>
        <dbReference type="EMBL" id="WZN41835.1"/>
    </source>
</evidence>
<dbReference type="Pfam" id="PF14508">
    <property type="entry name" value="GH97_N"/>
    <property type="match status" value="1"/>
</dbReference>
<dbReference type="InterPro" id="IPR014718">
    <property type="entry name" value="GH-type_carb-bd"/>
</dbReference>
<keyword evidence="11" id="KW-1185">Reference proteome</keyword>
<dbReference type="InterPro" id="IPR013780">
    <property type="entry name" value="Glyco_hydro_b"/>
</dbReference>
<evidence type="ECO:0000259" key="9">
    <source>
        <dbReference type="Pfam" id="PF14509"/>
    </source>
</evidence>
<dbReference type="Gene3D" id="2.60.40.1180">
    <property type="entry name" value="Golgi alpha-mannosidase II"/>
    <property type="match status" value="1"/>
</dbReference>
<comment type="cofactor">
    <cofactor evidence="1">
        <name>Ca(2+)</name>
        <dbReference type="ChEBI" id="CHEBI:29108"/>
    </cofactor>
</comment>
<accession>A0ABZ2YQ14</accession>
<dbReference type="InterPro" id="IPR029486">
    <property type="entry name" value="GH97_N"/>
</dbReference>
<proteinExistence type="predicted"/>
<keyword evidence="5" id="KW-0326">Glycosidase</keyword>
<feature type="domain" description="Glycosyl-hydrolase 97 catalytic" evidence="7">
    <location>
        <begin position="299"/>
        <end position="453"/>
    </location>
</feature>
<evidence type="ECO:0000259" key="7">
    <source>
        <dbReference type="Pfam" id="PF10566"/>
    </source>
</evidence>
<protein>
    <submittedName>
        <fullName evidence="10">Glycoside hydrolase family 97 protein</fullName>
    </submittedName>
</protein>
<dbReference type="InterPro" id="IPR052720">
    <property type="entry name" value="Glycosyl_hydrolase_97"/>
</dbReference>
<evidence type="ECO:0000256" key="1">
    <source>
        <dbReference type="ARBA" id="ARBA00001913"/>
    </source>
</evidence>
<feature type="domain" description="Glycosyl-hydrolase 97 N-terminal" evidence="8">
    <location>
        <begin position="27"/>
        <end position="282"/>
    </location>
</feature>
<feature type="domain" description="Glycosyl-hydrolase 97 C-terminal oligomerisation" evidence="9">
    <location>
        <begin position="553"/>
        <end position="649"/>
    </location>
</feature>
<sequence>MNDKRGWLTGLLMLAAFTAGAQDYQLFSPDRKTVVHVSVKDSIRYSVKHNGHTILHPAAIGLKTSVSGGTLKVAGTRESSANVLLYPVVRQKNAMIRDHYAQLEIRFRNKLALQWRAYDNGVAWRWVSEGKGAYDVLEEMADFAFGPEDRAWYPREDDFFSHNERLYLKMKVDSIARQNSLASLPALFTVSGMHVLVTESGLQDYAGMWLKGDSATGRIRGVFPRYPVKTELLGDRFEVVRERAGYIARKNGPANLPWRILMIAEDEKSLLVNELVYQLAAPSAGDFSWVKPGKAIWDWWNDNNISGVDFRAGINTATYKYYIDFAAKYGLEYAVLDEGWSNTRQLERINPEVDMDELARYAAEKNVGLVLWVNWEAIARPEQLQAAMAQFSKWGVKAIKVDFMQRDDQVMVNYYEEVAKAAAAHRMLVDFHGAHKPAGLQRTYPNVITFEGVYGLEQSKGDRSKSIDPDHNVTFPFIRMAAGPADYTPGAMRNAQKEHWAPHWNKPMSIGTRCHQLAMYVIYESPLQMLADNPTHYYREPACMEFLAAVPAVWDTTIVQQAAIGSHILMVRKASDGSWYAGAMTNSKGRELTLDASFLPAGKYKMQVWQDGINADRNAEDFRTSVLEIDSSSQVPVILQPGGGWVARIVKI</sequence>
<evidence type="ECO:0000256" key="3">
    <source>
        <dbReference type="ARBA" id="ARBA00022801"/>
    </source>
</evidence>
<dbReference type="Gene3D" id="2.70.98.10">
    <property type="match status" value="1"/>
</dbReference>
<dbReference type="PANTHER" id="PTHR35803:SF2">
    <property type="entry name" value="RETAINING ALPHA-GALACTOSIDASE"/>
    <property type="match status" value="1"/>
</dbReference>
<dbReference type="Pfam" id="PF14509">
    <property type="entry name" value="GH97_C"/>
    <property type="match status" value="1"/>
</dbReference>
<dbReference type="Proteomes" id="UP001485459">
    <property type="component" value="Chromosome"/>
</dbReference>
<evidence type="ECO:0000256" key="4">
    <source>
        <dbReference type="ARBA" id="ARBA00022837"/>
    </source>
</evidence>
<dbReference type="InterPro" id="IPR029483">
    <property type="entry name" value="GH97_C"/>
</dbReference>
<dbReference type="Pfam" id="PF10566">
    <property type="entry name" value="Glyco_hydro_97"/>
    <property type="match status" value="1"/>
</dbReference>
<dbReference type="GO" id="GO:0016787">
    <property type="term" value="F:hydrolase activity"/>
    <property type="evidence" value="ECO:0007669"/>
    <property type="project" value="UniProtKB-KW"/>
</dbReference>
<dbReference type="InterPro" id="IPR013785">
    <property type="entry name" value="Aldolase_TIM"/>
</dbReference>
<evidence type="ECO:0000256" key="6">
    <source>
        <dbReference type="SAM" id="SignalP"/>
    </source>
</evidence>
<dbReference type="RefSeq" id="WP_341836679.1">
    <property type="nucleotide sequence ID" value="NZ_CP149822.1"/>
</dbReference>
<feature type="signal peptide" evidence="6">
    <location>
        <begin position="1"/>
        <end position="21"/>
    </location>
</feature>
<feature type="chain" id="PRO_5047314836" evidence="6">
    <location>
        <begin position="22"/>
        <end position="652"/>
    </location>
</feature>
<keyword evidence="3 10" id="KW-0378">Hydrolase</keyword>
<evidence type="ECO:0000313" key="11">
    <source>
        <dbReference type="Proteomes" id="UP001485459"/>
    </source>
</evidence>
<keyword evidence="6" id="KW-0732">Signal</keyword>
<evidence type="ECO:0000256" key="5">
    <source>
        <dbReference type="ARBA" id="ARBA00023295"/>
    </source>
</evidence>